<feature type="transmembrane region" description="Helical" evidence="1">
    <location>
        <begin position="20"/>
        <end position="41"/>
    </location>
</feature>
<reference evidence="3 4" key="1">
    <citation type="submission" date="2019-08" db="EMBL/GenBank/DDBJ databases">
        <authorList>
            <person name="Seo Y.L."/>
        </authorList>
    </citation>
    <scope>NUCLEOTIDE SEQUENCE [LARGE SCALE GENOMIC DNA]</scope>
    <source>
        <strain evidence="3 4">MaA-C15</strain>
    </source>
</reference>
<dbReference type="EMBL" id="VSZS01000063">
    <property type="protein sequence ID" value="TYR31827.1"/>
    <property type="molecule type" value="Genomic_DNA"/>
</dbReference>
<dbReference type="InterPro" id="IPR019251">
    <property type="entry name" value="DUF2231_TM"/>
</dbReference>
<evidence type="ECO:0000313" key="3">
    <source>
        <dbReference type="EMBL" id="TYR31827.1"/>
    </source>
</evidence>
<dbReference type="AlphaFoldDB" id="A0A5D4GTZ4"/>
<organism evidence="3 4">
    <name type="scientific">Neoaquamicrobium microcysteis</name>
    <dbReference type="NCBI Taxonomy" id="2682781"/>
    <lineage>
        <taxon>Bacteria</taxon>
        <taxon>Pseudomonadati</taxon>
        <taxon>Pseudomonadota</taxon>
        <taxon>Alphaproteobacteria</taxon>
        <taxon>Hyphomicrobiales</taxon>
        <taxon>Phyllobacteriaceae</taxon>
        <taxon>Neoaquamicrobium</taxon>
    </lineage>
</organism>
<evidence type="ECO:0000259" key="2">
    <source>
        <dbReference type="Pfam" id="PF09990"/>
    </source>
</evidence>
<sequence length="139" mass="14834">MIHSPTTTGTPALAGGLYRLLSAFPIAAFSLIVLTDLAYWQTANLLWLHFSEWLLFAGIVFGVLAALVRLVEAAVGWSRFSPFYYVGGLVVLVLAAINNFIHTEDGITAVMPYGLTVSILTVLAMAATGLLGRLGGRHA</sequence>
<feature type="domain" description="DUF2231" evidence="2">
    <location>
        <begin position="23"/>
        <end position="133"/>
    </location>
</feature>
<feature type="transmembrane region" description="Helical" evidence="1">
    <location>
        <begin position="53"/>
        <end position="71"/>
    </location>
</feature>
<keyword evidence="1" id="KW-1133">Transmembrane helix</keyword>
<feature type="transmembrane region" description="Helical" evidence="1">
    <location>
        <begin position="83"/>
        <end position="101"/>
    </location>
</feature>
<evidence type="ECO:0000313" key="4">
    <source>
        <dbReference type="Proteomes" id="UP000323258"/>
    </source>
</evidence>
<name>A0A5D4GTZ4_9HYPH</name>
<evidence type="ECO:0000256" key="1">
    <source>
        <dbReference type="SAM" id="Phobius"/>
    </source>
</evidence>
<gene>
    <name evidence="3" type="ORF">FY036_12030</name>
</gene>
<protein>
    <submittedName>
        <fullName evidence="3">DUF2231 domain-containing protein</fullName>
    </submittedName>
</protein>
<proteinExistence type="predicted"/>
<dbReference type="Proteomes" id="UP000323258">
    <property type="component" value="Unassembled WGS sequence"/>
</dbReference>
<keyword evidence="4" id="KW-1185">Reference proteome</keyword>
<feature type="transmembrane region" description="Helical" evidence="1">
    <location>
        <begin position="113"/>
        <end position="132"/>
    </location>
</feature>
<comment type="caution">
    <text evidence="3">The sequence shown here is derived from an EMBL/GenBank/DDBJ whole genome shotgun (WGS) entry which is preliminary data.</text>
</comment>
<keyword evidence="1" id="KW-0472">Membrane</keyword>
<dbReference type="OrthoDB" id="2873672at2"/>
<dbReference type="Pfam" id="PF09990">
    <property type="entry name" value="DUF2231"/>
    <property type="match status" value="1"/>
</dbReference>
<accession>A0A5D4GTZ4</accession>
<reference evidence="3 4" key="2">
    <citation type="submission" date="2019-09" db="EMBL/GenBank/DDBJ databases">
        <title>Mesorhizobium sp. MaA-C15 isolated from Microcystis aeruginosa.</title>
        <authorList>
            <person name="Jeong S.E."/>
            <person name="Jin H.M."/>
            <person name="Jeon C.O."/>
        </authorList>
    </citation>
    <scope>NUCLEOTIDE SEQUENCE [LARGE SCALE GENOMIC DNA]</scope>
    <source>
        <strain evidence="3 4">MaA-C15</strain>
    </source>
</reference>
<keyword evidence="1" id="KW-0812">Transmembrane</keyword>